<gene>
    <name evidence="1" type="ORF">ColLi_10819</name>
</gene>
<reference evidence="1 2" key="1">
    <citation type="submission" date="2021-07" db="EMBL/GenBank/DDBJ databases">
        <title>Genome data of Colletotrichum spaethianum.</title>
        <authorList>
            <person name="Utami Y.D."/>
            <person name="Hiruma K."/>
        </authorList>
    </citation>
    <scope>NUCLEOTIDE SEQUENCE [LARGE SCALE GENOMIC DNA]</scope>
    <source>
        <strain evidence="1 2">MAFF 242679</strain>
    </source>
</reference>
<dbReference type="AlphaFoldDB" id="A0AA37GX38"/>
<proteinExistence type="predicted"/>
<protein>
    <submittedName>
        <fullName evidence="1">Uncharacterized protein</fullName>
    </submittedName>
</protein>
<dbReference type="EMBL" id="BPPX01000029">
    <property type="protein sequence ID" value="GJC87981.1"/>
    <property type="molecule type" value="Genomic_DNA"/>
</dbReference>
<comment type="caution">
    <text evidence="1">The sequence shown here is derived from an EMBL/GenBank/DDBJ whole genome shotgun (WGS) entry which is preliminary data.</text>
</comment>
<name>A0AA37GX38_9PEZI</name>
<organism evidence="1 2">
    <name type="scientific">Colletotrichum liriopes</name>
    <dbReference type="NCBI Taxonomy" id="708192"/>
    <lineage>
        <taxon>Eukaryota</taxon>
        <taxon>Fungi</taxon>
        <taxon>Dikarya</taxon>
        <taxon>Ascomycota</taxon>
        <taxon>Pezizomycotina</taxon>
        <taxon>Sordariomycetes</taxon>
        <taxon>Hypocreomycetidae</taxon>
        <taxon>Glomerellales</taxon>
        <taxon>Glomerellaceae</taxon>
        <taxon>Colletotrichum</taxon>
        <taxon>Colletotrichum spaethianum species complex</taxon>
    </lineage>
</organism>
<evidence type="ECO:0000313" key="2">
    <source>
        <dbReference type="Proteomes" id="UP001055172"/>
    </source>
</evidence>
<sequence length="75" mass="8777">MTAPQTQQPPISAIRNTYETRARVFSERRFQSRKLPNITVPAICANAETSDAKARERMEKYRERYELLYGNIQLT</sequence>
<dbReference type="Proteomes" id="UP001055172">
    <property type="component" value="Unassembled WGS sequence"/>
</dbReference>
<keyword evidence="2" id="KW-1185">Reference proteome</keyword>
<evidence type="ECO:0000313" key="1">
    <source>
        <dbReference type="EMBL" id="GJC87981.1"/>
    </source>
</evidence>
<accession>A0AA37GX38</accession>